<feature type="transmembrane region" description="Helical" evidence="7">
    <location>
        <begin position="260"/>
        <end position="280"/>
    </location>
</feature>
<feature type="transmembrane region" description="Helical" evidence="7">
    <location>
        <begin position="430"/>
        <end position="450"/>
    </location>
</feature>
<feature type="transmembrane region" description="Helical" evidence="7">
    <location>
        <begin position="172"/>
        <end position="193"/>
    </location>
</feature>
<dbReference type="PROSITE" id="PS00217">
    <property type="entry name" value="SUGAR_TRANSPORT_2"/>
    <property type="match status" value="1"/>
</dbReference>
<evidence type="ECO:0000313" key="9">
    <source>
        <dbReference type="EMBL" id="KAH7118665.1"/>
    </source>
</evidence>
<evidence type="ECO:0000313" key="10">
    <source>
        <dbReference type="Proteomes" id="UP000717696"/>
    </source>
</evidence>
<dbReference type="PROSITE" id="PS50850">
    <property type="entry name" value="MFS"/>
    <property type="match status" value="1"/>
</dbReference>
<dbReference type="PROSITE" id="PS00216">
    <property type="entry name" value="SUGAR_TRANSPORT_1"/>
    <property type="match status" value="1"/>
</dbReference>
<evidence type="ECO:0000256" key="2">
    <source>
        <dbReference type="ARBA" id="ARBA00010992"/>
    </source>
</evidence>
<dbReference type="SUPFAM" id="SSF103473">
    <property type="entry name" value="MFS general substrate transporter"/>
    <property type="match status" value="1"/>
</dbReference>
<keyword evidence="6 7" id="KW-0472">Membrane</keyword>
<feature type="transmembrane region" description="Helical" evidence="7">
    <location>
        <begin position="399"/>
        <end position="418"/>
    </location>
</feature>
<feature type="domain" description="Major facilitator superfamily (MFS) profile" evidence="8">
    <location>
        <begin position="10"/>
        <end position="454"/>
    </location>
</feature>
<dbReference type="InterPro" id="IPR036259">
    <property type="entry name" value="MFS_trans_sf"/>
</dbReference>
<gene>
    <name evidence="9" type="ORF">B0J13DRAFT_651859</name>
</gene>
<keyword evidence="3" id="KW-0813">Transport</keyword>
<dbReference type="PANTHER" id="PTHR48022">
    <property type="entry name" value="PLASTIDIC GLUCOSE TRANSPORTER 4"/>
    <property type="match status" value="1"/>
</dbReference>
<dbReference type="InterPro" id="IPR005828">
    <property type="entry name" value="MFS_sugar_transport-like"/>
</dbReference>
<dbReference type="InterPro" id="IPR005829">
    <property type="entry name" value="Sugar_transporter_CS"/>
</dbReference>
<feature type="transmembrane region" description="Helical" evidence="7">
    <location>
        <begin position="332"/>
        <end position="350"/>
    </location>
</feature>
<dbReference type="EMBL" id="JAGMUU010000031">
    <property type="protein sequence ID" value="KAH7118665.1"/>
    <property type="molecule type" value="Genomic_DNA"/>
</dbReference>
<reference evidence="9" key="1">
    <citation type="journal article" date="2021" name="Nat. Commun.">
        <title>Genetic determinants of endophytism in the Arabidopsis root mycobiome.</title>
        <authorList>
            <person name="Mesny F."/>
            <person name="Miyauchi S."/>
            <person name="Thiergart T."/>
            <person name="Pickel B."/>
            <person name="Atanasova L."/>
            <person name="Karlsson M."/>
            <person name="Huettel B."/>
            <person name="Barry K.W."/>
            <person name="Haridas S."/>
            <person name="Chen C."/>
            <person name="Bauer D."/>
            <person name="Andreopoulos W."/>
            <person name="Pangilinan J."/>
            <person name="LaButti K."/>
            <person name="Riley R."/>
            <person name="Lipzen A."/>
            <person name="Clum A."/>
            <person name="Drula E."/>
            <person name="Henrissat B."/>
            <person name="Kohler A."/>
            <person name="Grigoriev I.V."/>
            <person name="Martin F.M."/>
            <person name="Hacquard S."/>
        </authorList>
    </citation>
    <scope>NUCLEOTIDE SEQUENCE</scope>
    <source>
        <strain evidence="9">MPI-CAGE-AT-0021</strain>
    </source>
</reference>
<dbReference type="GO" id="GO:0005351">
    <property type="term" value="F:carbohydrate:proton symporter activity"/>
    <property type="evidence" value="ECO:0007669"/>
    <property type="project" value="TreeGrafter"/>
</dbReference>
<keyword evidence="5 7" id="KW-1133">Transmembrane helix</keyword>
<evidence type="ECO:0000256" key="7">
    <source>
        <dbReference type="SAM" id="Phobius"/>
    </source>
</evidence>
<feature type="transmembrane region" description="Helical" evidence="7">
    <location>
        <begin position="82"/>
        <end position="101"/>
    </location>
</feature>
<dbReference type="Gene3D" id="1.20.1250.20">
    <property type="entry name" value="MFS general substrate transporter like domains"/>
    <property type="match status" value="1"/>
</dbReference>
<dbReference type="InterPro" id="IPR003663">
    <property type="entry name" value="Sugar/inositol_transpt"/>
</dbReference>
<proteinExistence type="inferred from homology"/>
<comment type="subcellular location">
    <subcellularLocation>
        <location evidence="1">Membrane</location>
        <topology evidence="1">Multi-pass membrane protein</topology>
    </subcellularLocation>
</comment>
<feature type="transmembrane region" description="Helical" evidence="7">
    <location>
        <begin position="300"/>
        <end position="320"/>
    </location>
</feature>
<keyword evidence="4 7" id="KW-0812">Transmembrane</keyword>
<dbReference type="GO" id="GO:0016020">
    <property type="term" value="C:membrane"/>
    <property type="evidence" value="ECO:0007669"/>
    <property type="project" value="UniProtKB-SubCell"/>
</dbReference>
<evidence type="ECO:0000256" key="3">
    <source>
        <dbReference type="ARBA" id="ARBA00022448"/>
    </source>
</evidence>
<evidence type="ECO:0000256" key="4">
    <source>
        <dbReference type="ARBA" id="ARBA00022692"/>
    </source>
</evidence>
<organism evidence="9 10">
    <name type="scientific">Dactylonectria estremocensis</name>
    <dbReference type="NCBI Taxonomy" id="1079267"/>
    <lineage>
        <taxon>Eukaryota</taxon>
        <taxon>Fungi</taxon>
        <taxon>Dikarya</taxon>
        <taxon>Ascomycota</taxon>
        <taxon>Pezizomycotina</taxon>
        <taxon>Sordariomycetes</taxon>
        <taxon>Hypocreomycetidae</taxon>
        <taxon>Hypocreales</taxon>
        <taxon>Nectriaceae</taxon>
        <taxon>Dactylonectria</taxon>
    </lineage>
</organism>
<dbReference type="PANTHER" id="PTHR48022:SF37">
    <property type="entry name" value="MAJOR FACILITATOR SUPERFAMILY (MFS) PROFILE DOMAIN-CONTAINING PROTEIN-RELATED"/>
    <property type="match status" value="1"/>
</dbReference>
<sequence>MQSRFRLLLCVFSISLGGAVIGIDSGIIATAIAQPSFNDYMFPPGTKNASSLLGAIVSMGSAGSAVGSLAVGFMLERLGRRWTLAISTLFTVLGSLFQTVANGPALMIVGRLIAGIALGILTPAIPVYVSELAKPNERARLVGIFGLILSLGFCIANWIGYACSFGEGSYMWRLQLAMQIPLAVVLLVMTYFLPESPRWLAERDRLDQFNKTIRRIYGVEDEEFLSRMAVEIREQIALETTQRSSATLGHALIELFNRKYIARTAMAIAVLQVGILSGSLAIQNYQSLLYGALGFEGKGILLISGCYGFMGVIGQIINLAGVSDKWPRVRTMWVGCIVLACMLSVVAALSKEFGDGQNAAGARAGIAFIFLYSAIYAVFFNSTLYTIAAEMFPQHLRGYGTGIAALCQGVSGIWMGQITPYAFAAISWKYYFVFIGSLLGLGALYAFGLVETNQVSLEQIAGKFGDRTVSQEKVDILTSDKATPGHVEAVEDNVDSKL</sequence>
<dbReference type="Proteomes" id="UP000717696">
    <property type="component" value="Unassembled WGS sequence"/>
</dbReference>
<keyword evidence="10" id="KW-1185">Reference proteome</keyword>
<evidence type="ECO:0000259" key="8">
    <source>
        <dbReference type="PROSITE" id="PS50850"/>
    </source>
</evidence>
<feature type="transmembrane region" description="Helical" evidence="7">
    <location>
        <begin position="107"/>
        <end position="129"/>
    </location>
</feature>
<dbReference type="OrthoDB" id="6612291at2759"/>
<feature type="transmembrane region" description="Helical" evidence="7">
    <location>
        <begin position="49"/>
        <end position="75"/>
    </location>
</feature>
<accession>A0A9P9DDT6</accession>
<dbReference type="InterPro" id="IPR050360">
    <property type="entry name" value="MFS_Sugar_Transporters"/>
</dbReference>
<dbReference type="InterPro" id="IPR020846">
    <property type="entry name" value="MFS_dom"/>
</dbReference>
<evidence type="ECO:0000256" key="1">
    <source>
        <dbReference type="ARBA" id="ARBA00004141"/>
    </source>
</evidence>
<evidence type="ECO:0000256" key="5">
    <source>
        <dbReference type="ARBA" id="ARBA00022989"/>
    </source>
</evidence>
<comment type="caution">
    <text evidence="9">The sequence shown here is derived from an EMBL/GenBank/DDBJ whole genome shotgun (WGS) entry which is preliminary data.</text>
</comment>
<protein>
    <submittedName>
        <fullName evidence="9">General substrate transporter</fullName>
    </submittedName>
</protein>
<feature type="transmembrane region" description="Helical" evidence="7">
    <location>
        <begin position="141"/>
        <end position="160"/>
    </location>
</feature>
<name>A0A9P9DDT6_9HYPO</name>
<evidence type="ECO:0000256" key="6">
    <source>
        <dbReference type="ARBA" id="ARBA00023136"/>
    </source>
</evidence>
<feature type="transmembrane region" description="Helical" evidence="7">
    <location>
        <begin position="362"/>
        <end position="387"/>
    </location>
</feature>
<dbReference type="AlphaFoldDB" id="A0A9P9DDT6"/>
<comment type="similarity">
    <text evidence="2">Belongs to the major facilitator superfamily. Sugar transporter (TC 2.A.1.1) family.</text>
</comment>
<dbReference type="PRINTS" id="PR00171">
    <property type="entry name" value="SUGRTRNSPORT"/>
</dbReference>
<dbReference type="Pfam" id="PF00083">
    <property type="entry name" value="Sugar_tr"/>
    <property type="match status" value="1"/>
</dbReference>